<organism evidence="5 6">
    <name type="scientific">Subtercola frigoramans</name>
    <dbReference type="NCBI Taxonomy" id="120298"/>
    <lineage>
        <taxon>Bacteria</taxon>
        <taxon>Bacillati</taxon>
        <taxon>Actinomycetota</taxon>
        <taxon>Actinomycetes</taxon>
        <taxon>Micrococcales</taxon>
        <taxon>Microbacteriaceae</taxon>
        <taxon>Subtercola</taxon>
    </lineage>
</organism>
<feature type="region of interest" description="Disordered" evidence="3">
    <location>
        <begin position="352"/>
        <end position="373"/>
    </location>
</feature>
<keyword evidence="2" id="KW-0067">ATP-binding</keyword>
<dbReference type="CDD" id="cd05387">
    <property type="entry name" value="BY-kinase"/>
    <property type="match status" value="1"/>
</dbReference>
<dbReference type="InterPro" id="IPR050445">
    <property type="entry name" value="Bact_polysacc_biosynth/exp"/>
</dbReference>
<evidence type="ECO:0000313" key="6">
    <source>
        <dbReference type="Proteomes" id="UP000776164"/>
    </source>
</evidence>
<keyword evidence="4" id="KW-1133">Transmembrane helix</keyword>
<proteinExistence type="predicted"/>
<gene>
    <name evidence="5" type="ORF">JOE66_003017</name>
</gene>
<comment type="caution">
    <text evidence="5">The sequence shown here is derived from an EMBL/GenBank/DDBJ whole genome shotgun (WGS) entry which is preliminary data.</text>
</comment>
<reference evidence="5 6" key="1">
    <citation type="submission" date="2021-01" db="EMBL/GenBank/DDBJ databases">
        <title>Sequencing the genomes of 1000 actinobacteria strains.</title>
        <authorList>
            <person name="Klenk H.-P."/>
        </authorList>
    </citation>
    <scope>NUCLEOTIDE SEQUENCE [LARGE SCALE GENOMIC DNA]</scope>
    <source>
        <strain evidence="5 6">DSM 13057</strain>
    </source>
</reference>
<dbReference type="Gene3D" id="3.40.50.300">
    <property type="entry name" value="P-loop containing nucleotide triphosphate hydrolases"/>
    <property type="match status" value="1"/>
</dbReference>
<keyword evidence="1" id="KW-0547">Nucleotide-binding</keyword>
<dbReference type="NCBIfam" id="TIGR01007">
    <property type="entry name" value="eps_fam"/>
    <property type="match status" value="1"/>
</dbReference>
<dbReference type="SUPFAM" id="SSF52540">
    <property type="entry name" value="P-loop containing nucleoside triphosphate hydrolases"/>
    <property type="match status" value="1"/>
</dbReference>
<evidence type="ECO:0000313" key="5">
    <source>
        <dbReference type="EMBL" id="MBM7473383.1"/>
    </source>
</evidence>
<dbReference type="PANTHER" id="PTHR32309">
    <property type="entry name" value="TYROSINE-PROTEIN KINASE"/>
    <property type="match status" value="1"/>
</dbReference>
<dbReference type="Proteomes" id="UP000776164">
    <property type="component" value="Unassembled WGS sequence"/>
</dbReference>
<evidence type="ECO:0000256" key="2">
    <source>
        <dbReference type="ARBA" id="ARBA00022840"/>
    </source>
</evidence>
<dbReference type="PANTHER" id="PTHR32309:SF13">
    <property type="entry name" value="FERRIC ENTEROBACTIN TRANSPORT PROTEIN FEPE"/>
    <property type="match status" value="1"/>
</dbReference>
<sequence length="421" mass="43247">MTKQIGIIEAQSLGTSSGTSSAAETPLTFLVPVESAIVSPQPVSPNVRLAVALGALIGLILGLVYAVVRNVFDRRIRSAASIEKQFSVPVIGTLPTDKRLTDLLRIIPASDDQADSAGSRHDYAIGEAFRTLRTNLRYMHVDNPPRVIVVTSPLPGDGKSTVTANLAIALAASGQPVVVVDGDLRKPSVASVFGVVLGVGVTDLLIGSAEIADLLQPWGRTGILRVLGAGAIPPNPSELLGTQGMQTLVSELSREAIVLIDAPPLLPVTDAAILATIADGAIVVVSAGKTTTDELEIALANVAKTNGQVLGVILNRVPTTTLAGRGYGYYSGSYVADAKTLSADAESSVLAGQRPRFNPPFHAPGATDTGAHPEVRPAATLAPALSSPVSAGYPQSGAQVRVSAGSGARIAGKPGVRRRAN</sequence>
<dbReference type="InterPro" id="IPR027417">
    <property type="entry name" value="P-loop_NTPase"/>
</dbReference>
<evidence type="ECO:0000256" key="1">
    <source>
        <dbReference type="ARBA" id="ARBA00022741"/>
    </source>
</evidence>
<evidence type="ECO:0000256" key="3">
    <source>
        <dbReference type="SAM" id="MobiDB-lite"/>
    </source>
</evidence>
<dbReference type="Pfam" id="PF10609">
    <property type="entry name" value="ParA"/>
    <property type="match status" value="1"/>
</dbReference>
<keyword evidence="4" id="KW-0472">Membrane</keyword>
<name>A0ABS2L8G1_9MICO</name>
<accession>A0ABS2L8G1</accession>
<dbReference type="InterPro" id="IPR033756">
    <property type="entry name" value="YlxH/NBP35"/>
</dbReference>
<keyword evidence="4" id="KW-0812">Transmembrane</keyword>
<feature type="transmembrane region" description="Helical" evidence="4">
    <location>
        <begin position="49"/>
        <end position="68"/>
    </location>
</feature>
<dbReference type="EMBL" id="JAFBBU010000001">
    <property type="protein sequence ID" value="MBM7473383.1"/>
    <property type="molecule type" value="Genomic_DNA"/>
</dbReference>
<keyword evidence="6" id="KW-1185">Reference proteome</keyword>
<dbReference type="InterPro" id="IPR005702">
    <property type="entry name" value="Wzc-like_C"/>
</dbReference>
<dbReference type="RefSeq" id="WP_205110799.1">
    <property type="nucleotide sequence ID" value="NZ_BAAAHT010000014.1"/>
</dbReference>
<evidence type="ECO:0000256" key="4">
    <source>
        <dbReference type="SAM" id="Phobius"/>
    </source>
</evidence>
<protein>
    <submittedName>
        <fullName evidence="5">Capsular exopolysaccharide synthesis family protein</fullName>
    </submittedName>
</protein>